<evidence type="ECO:0000313" key="2">
    <source>
        <dbReference type="EMBL" id="QGU04620.1"/>
    </source>
</evidence>
<keyword evidence="1" id="KW-0472">Membrane</keyword>
<keyword evidence="1" id="KW-1133">Transmembrane helix</keyword>
<accession>A0A6B8W446</accession>
<dbReference type="AlphaFoldDB" id="A0A6B8W446"/>
<feature type="transmembrane region" description="Helical" evidence="1">
    <location>
        <begin position="20"/>
        <end position="40"/>
    </location>
</feature>
<reference evidence="2 3" key="1">
    <citation type="journal article" date="2021" name="Int. J. Syst. Evol. Microbiol.">
        <title>Classification of three corynebacterial strains isolated from a small paddock in North Rhine-Westphalia: proposal of &lt;i&gt;Corynebacterium kalinowskii&lt;/i&gt; sp. nov., &lt;i&gt;Corynebacterium comes&lt;/i&gt; sp. nov. and &lt;i&gt;Corynebacterium occultum&lt;/i&gt; sp. nov.</title>
        <authorList>
            <person name="Schaffert L."/>
            <person name="Ruwe M."/>
            <person name="Milse J."/>
            <person name="Hanuschka K."/>
            <person name="Ortseifen V."/>
            <person name="Droste J."/>
            <person name="Brandt D."/>
            <person name="Schl L."/>
            <person name="Kutter Y."/>
            <person name="Vinke S."/>
            <person name="Vieh P."/>
            <person name="Jacob L."/>
            <person name="L N.C."/>
            <person name="Schulte-Berndt E."/>
            <person name="Hain C."/>
            <person name="Linder M."/>
            <person name="Schmidt P."/>
            <person name="Wollenschl L."/>
            <person name="Luttermann T."/>
            <person name="Thieme E."/>
            <person name="Hassa J."/>
            <person name="Haak M."/>
            <person name="Wittchen M."/>
            <person name="Mentz A."/>
            <person name="Persicke M."/>
            <person name="Busche T."/>
            <person name="R C."/>
        </authorList>
    </citation>
    <scope>NUCLEOTIDE SEQUENCE [LARGE SCALE GENOMIC DNA]</scope>
    <source>
        <strain evidence="2 3">2019</strain>
    </source>
</reference>
<organism evidence="2 3">
    <name type="scientific">Corynebacterium comes</name>
    <dbReference type="NCBI Taxonomy" id="2675218"/>
    <lineage>
        <taxon>Bacteria</taxon>
        <taxon>Bacillati</taxon>
        <taxon>Actinomycetota</taxon>
        <taxon>Actinomycetes</taxon>
        <taxon>Mycobacteriales</taxon>
        <taxon>Corynebacteriaceae</taxon>
        <taxon>Corynebacterium</taxon>
    </lineage>
</organism>
<keyword evidence="3" id="KW-1185">Reference proteome</keyword>
<dbReference type="KEGG" id="ccoe:CETAM_06790"/>
<dbReference type="Proteomes" id="UP000425178">
    <property type="component" value="Chromosome"/>
</dbReference>
<sequence length="132" mass="14398">MSQKNSRSERSFQVPLALRVGGAFMALAVALLVFTAVALITDGWMTPYVVTPRFLIILVAVIILGAFATVRRDQAASRAQVIALIAAVVLVMFTRLIPNEGIYVMEQYWLAMYAVAAFVAGLVIRRSLIPKG</sequence>
<proteinExistence type="predicted"/>
<feature type="transmembrane region" description="Helical" evidence="1">
    <location>
        <begin position="81"/>
        <end position="98"/>
    </location>
</feature>
<dbReference type="EMBL" id="CP046453">
    <property type="protein sequence ID" value="QGU04620.1"/>
    <property type="molecule type" value="Genomic_DNA"/>
</dbReference>
<feature type="transmembrane region" description="Helical" evidence="1">
    <location>
        <begin position="52"/>
        <end position="69"/>
    </location>
</feature>
<dbReference type="RefSeq" id="WP_156228156.1">
    <property type="nucleotide sequence ID" value="NZ_CP046453.1"/>
</dbReference>
<evidence type="ECO:0000313" key="3">
    <source>
        <dbReference type="Proteomes" id="UP000425178"/>
    </source>
</evidence>
<feature type="transmembrane region" description="Helical" evidence="1">
    <location>
        <begin position="110"/>
        <end position="128"/>
    </location>
</feature>
<gene>
    <name evidence="2" type="ORF">CETAM_06790</name>
</gene>
<keyword evidence="1" id="KW-0812">Transmembrane</keyword>
<evidence type="ECO:0000256" key="1">
    <source>
        <dbReference type="SAM" id="Phobius"/>
    </source>
</evidence>
<protein>
    <submittedName>
        <fullName evidence="2">Uncharacterized protein</fullName>
    </submittedName>
</protein>
<name>A0A6B8W446_9CORY</name>